<gene>
    <name evidence="2" type="ORF">LZC95_06615</name>
</gene>
<organism evidence="2 3">
    <name type="scientific">Pendulispora brunnea</name>
    <dbReference type="NCBI Taxonomy" id="2905690"/>
    <lineage>
        <taxon>Bacteria</taxon>
        <taxon>Pseudomonadati</taxon>
        <taxon>Myxococcota</taxon>
        <taxon>Myxococcia</taxon>
        <taxon>Myxococcales</taxon>
        <taxon>Sorangiineae</taxon>
        <taxon>Pendulisporaceae</taxon>
        <taxon>Pendulispora</taxon>
    </lineage>
</organism>
<evidence type="ECO:0000256" key="1">
    <source>
        <dbReference type="SAM" id="Phobius"/>
    </source>
</evidence>
<reference evidence="2 3" key="1">
    <citation type="submission" date="2021-12" db="EMBL/GenBank/DDBJ databases">
        <title>Discovery of the Pendulisporaceae a myxobacterial family with distinct sporulation behavior and unique specialized metabolism.</title>
        <authorList>
            <person name="Garcia R."/>
            <person name="Popoff A."/>
            <person name="Bader C.D."/>
            <person name="Loehr J."/>
            <person name="Walesch S."/>
            <person name="Walt C."/>
            <person name="Boldt J."/>
            <person name="Bunk B."/>
            <person name="Haeckl F.J.F.P.J."/>
            <person name="Gunesch A.P."/>
            <person name="Birkelbach J."/>
            <person name="Nuebel U."/>
            <person name="Pietschmann T."/>
            <person name="Bach T."/>
            <person name="Mueller R."/>
        </authorList>
    </citation>
    <scope>NUCLEOTIDE SEQUENCE [LARGE SCALE GENOMIC DNA]</scope>
    <source>
        <strain evidence="2 3">MSr12523</strain>
    </source>
</reference>
<dbReference type="EMBL" id="CP089982">
    <property type="protein sequence ID" value="WXA96511.1"/>
    <property type="molecule type" value="Genomic_DNA"/>
</dbReference>
<dbReference type="RefSeq" id="WP_394847127.1">
    <property type="nucleotide sequence ID" value="NZ_CP089982.1"/>
</dbReference>
<keyword evidence="3" id="KW-1185">Reference proteome</keyword>
<protein>
    <recommendedName>
        <fullName evidence="4">Flp pilus-assembly TadG-like N-terminal domain-containing protein</fullName>
    </recommendedName>
</protein>
<name>A0ABZ2KCU7_9BACT</name>
<keyword evidence="1" id="KW-0472">Membrane</keyword>
<feature type="transmembrane region" description="Helical" evidence="1">
    <location>
        <begin position="12"/>
        <end position="31"/>
    </location>
</feature>
<proteinExistence type="predicted"/>
<evidence type="ECO:0008006" key="4">
    <source>
        <dbReference type="Google" id="ProtNLM"/>
    </source>
</evidence>
<keyword evidence="1" id="KW-0812">Transmembrane</keyword>
<accession>A0ABZ2KCU7</accession>
<keyword evidence="1" id="KW-1133">Transmembrane helix</keyword>
<evidence type="ECO:0000313" key="2">
    <source>
        <dbReference type="EMBL" id="WXA96511.1"/>
    </source>
</evidence>
<dbReference type="Proteomes" id="UP001379533">
    <property type="component" value="Chromosome"/>
</dbReference>
<sequence>MKKARKRGFSHISMTLEAAAVMVWFVVLVLGEKYVGDATSARRQAEDSVQQSSIANAMSYCSGAGAATSAASGGVPSSLQVRPQGNLSVSQIFAILALFGIGHERTYPVYTEPLRGTFANASVGGVTPHQLVGEGTHTFTGNRALACLERSKDTPVPSINQYRGSIFNTTIRGYGPNP</sequence>
<evidence type="ECO:0000313" key="3">
    <source>
        <dbReference type="Proteomes" id="UP001379533"/>
    </source>
</evidence>